<evidence type="ECO:0000313" key="2">
    <source>
        <dbReference type="Proteomes" id="UP000478546"/>
    </source>
</evidence>
<sequence length="118" mass="13499">MTQEQFYYCLNRIVELREKIMETYIVRRRAQAIESAQAEEQQVDFNALKVFAENKEDADRNTAEAQALLKELAAQEAKIRAFVPVSVYGTKIKATHLDGPDLYLVVEAHRIAIEKATL</sequence>
<dbReference type="RefSeq" id="WP_162345784.1">
    <property type="nucleotide sequence ID" value="NZ_JAAEAA010000007.1"/>
</dbReference>
<reference evidence="1 2" key="1">
    <citation type="submission" date="2020-01" db="EMBL/GenBank/DDBJ databases">
        <authorList>
            <person name="Kim M.K."/>
        </authorList>
    </citation>
    <scope>NUCLEOTIDE SEQUENCE [LARGE SCALE GENOMIC DNA]</scope>
    <source>
        <strain evidence="1 2">BT213</strain>
    </source>
</reference>
<evidence type="ECO:0000313" key="1">
    <source>
        <dbReference type="EMBL" id="NDK55724.1"/>
    </source>
</evidence>
<dbReference type="AlphaFoldDB" id="A0A6B2H924"/>
<organism evidence="1 2">
    <name type="scientific">Pontibacter fetidus</name>
    <dbReference type="NCBI Taxonomy" id="2700082"/>
    <lineage>
        <taxon>Bacteria</taxon>
        <taxon>Pseudomonadati</taxon>
        <taxon>Bacteroidota</taxon>
        <taxon>Cytophagia</taxon>
        <taxon>Cytophagales</taxon>
        <taxon>Hymenobacteraceae</taxon>
        <taxon>Pontibacter</taxon>
    </lineage>
</organism>
<keyword evidence="2" id="KW-1185">Reference proteome</keyword>
<proteinExistence type="predicted"/>
<dbReference type="EMBL" id="JAAEAA010000007">
    <property type="protein sequence ID" value="NDK55724.1"/>
    <property type="molecule type" value="Genomic_DNA"/>
</dbReference>
<gene>
    <name evidence="1" type="ORF">GWO68_07345</name>
</gene>
<protein>
    <submittedName>
        <fullName evidence="1">Uncharacterized protein</fullName>
    </submittedName>
</protein>
<comment type="caution">
    <text evidence="1">The sequence shown here is derived from an EMBL/GenBank/DDBJ whole genome shotgun (WGS) entry which is preliminary data.</text>
</comment>
<accession>A0A6B2H924</accession>
<name>A0A6B2H924_9BACT</name>
<dbReference type="Proteomes" id="UP000478546">
    <property type="component" value="Unassembled WGS sequence"/>
</dbReference>